<evidence type="ECO:0000256" key="7">
    <source>
        <dbReference type="ARBA" id="ARBA00022840"/>
    </source>
</evidence>
<feature type="region of interest" description="Disordered" evidence="10">
    <location>
        <begin position="669"/>
        <end position="689"/>
    </location>
</feature>
<dbReference type="CDD" id="cd18579">
    <property type="entry name" value="ABC_6TM_ABCC_D1"/>
    <property type="match status" value="1"/>
</dbReference>
<evidence type="ECO:0000259" key="13">
    <source>
        <dbReference type="PROSITE" id="PS50929"/>
    </source>
</evidence>
<dbReference type="Pfam" id="PF00664">
    <property type="entry name" value="ABC_membrane"/>
    <property type="match status" value="2"/>
</dbReference>
<dbReference type="Pfam" id="PF00005">
    <property type="entry name" value="ABC_tran"/>
    <property type="match status" value="2"/>
</dbReference>
<keyword evidence="3" id="KW-0813">Transport</keyword>
<proteinExistence type="inferred from homology"/>
<dbReference type="InterPro" id="IPR050173">
    <property type="entry name" value="ABC_transporter_C-like"/>
</dbReference>
<dbReference type="InterPro" id="IPR027417">
    <property type="entry name" value="P-loop_NTPase"/>
</dbReference>
<dbReference type="PROSITE" id="PS50929">
    <property type="entry name" value="ABC_TM1F"/>
    <property type="match status" value="2"/>
</dbReference>
<sequence length="1336" mass="153152">MTTMSSNPNPYLRANRLSRFFHSWLSELLSKSHQQQTLHLSDLYDLLPHMESTKLTDQMEANWLDELNRYKQKQKQPSLLRATLRTVGWKPLLVGLLLIPIELSKIAQPIVLIFLMNFFESCSTMPIWGAWLLTAATILASLCTSLIYNPYFYWMQIFGLKMRVAYSGLIYRKLLRLSSDSMNKISPGKITNLLSNDASQIELVLQFINNLWIAPLEIIIVIIIFWQFVKYIAFIAVGYTLLLLSIQLGFGRFFLHLRGKIMQVTDERVKMMSETIQSMSIVKMYCWESAFAKKILSVRRREIIQYAFSLVLECIQTFFASTYTDVAFFIMYTAMWSLNIRFNTRFFAIAAGLLGFMRLSIIEFVYYAIRYFVFYMAAQKRIQAFLLLSESERDNRLMSICATDLFTQLYGTKGEALPEPVKVPSKGLGLQCNLKRATWKKDDFFQLRNIAFDAKPGDLICVIGAVGSGKSSFLQTLSGEIPYFDGKVRLYGSFCYVPQEPWIFSSSILNNILFGKEYNRHLFQRVVYAAALESDLNQLPHGRNTIVGDQGFTLSGGQKARINLARALYRDADIYLLDDPLSALDAQVSKHLFEKTIKGYLRNKICILATHQVQFLQEATKIIVLKYGETIEMGTYNKLLATSTSFSRLIDDIHQNQEEKQQEFIARSRRQSMLGTQSSEKDEEEMLSPVENDELIKEGSVKWTVYTDYLRAGIGLFLGFLLAIGVFSAHQGVSIFSNWWLAKWSDEETYRYYTFNNCTTMNAMNNEILNMTDAEWNKHRNQRFIIYCAILFVVALITLLRVVATKFMCLNAGRVLHDKMLQRIIRCPINFFDMNPLGRIFNRFTKDVMIMDDSLPSYFFDCLQGFFQILGTVALVGWLNPWSLIPTAIAAACLLFVRYRFAQCSRDLKRLEGVTRSPVYSHLVSTTKGLKIIRSYHAEYLSSEIFFHHLDVNTRANYLLITVNRWSAFRFDWIALGFIALVTMLAVILRMTRNSFSSADIALTLSYSLNLMSLLQWTIKQSVNLETQMTAVERVLEYCNLEQEPPAEVPVDQRPPSDWPRHGRIVFDDVSMSQTFDTKAPLILSHLSFTIEAAEKIGIVGRTGAGKSSLIQTLFRMNTLLDGEIKIDDINIATIGLNDLRRQISIIPQNPFLFTGTMRSNLDQFDEFADTEIWDALEQVQLKKFVAENLQDGLHSIMTESGSNLSVGQKQLMCLARAILRKSKILLVDEATANVDMATDKLIQMAIRSNFKDCTVLTVAHRLRTIIDSDRVMVLQNGKLLEFDRPYHLIRNPYSHFTSLVEQTGSGEAEHLRKMAENSFSDDIEIETNDSDTTHL</sequence>
<dbReference type="PROSITE" id="PS00211">
    <property type="entry name" value="ABC_TRANSPORTER_1"/>
    <property type="match status" value="2"/>
</dbReference>
<dbReference type="InterPro" id="IPR017871">
    <property type="entry name" value="ABC_transporter-like_CS"/>
</dbReference>
<feature type="transmembrane region" description="Helical" evidence="11">
    <location>
        <begin position="127"/>
        <end position="147"/>
    </location>
</feature>
<keyword evidence="6" id="KW-0547">Nucleotide-binding</keyword>
<dbReference type="FunFam" id="1.20.1560.10:FF:000014">
    <property type="entry name" value="Multidrug resistance-associated protein member 4"/>
    <property type="match status" value="1"/>
</dbReference>
<evidence type="ECO:0000256" key="3">
    <source>
        <dbReference type="ARBA" id="ARBA00022448"/>
    </source>
</evidence>
<dbReference type="InterPro" id="IPR044746">
    <property type="entry name" value="ABCC_6TM_D1"/>
</dbReference>
<dbReference type="GO" id="GO:0005524">
    <property type="term" value="F:ATP binding"/>
    <property type="evidence" value="ECO:0007669"/>
    <property type="project" value="UniProtKB-KW"/>
</dbReference>
<feature type="transmembrane region" description="Helical" evidence="11">
    <location>
        <begin position="303"/>
        <end position="334"/>
    </location>
</feature>
<comment type="subcellular location">
    <subcellularLocation>
        <location evidence="1">Membrane</location>
        <topology evidence="1">Multi-pass membrane protein</topology>
    </subcellularLocation>
</comment>
<feature type="transmembrane region" description="Helical" evidence="11">
    <location>
        <begin position="232"/>
        <end position="255"/>
    </location>
</feature>
<keyword evidence="4 11" id="KW-0812">Transmembrane</keyword>
<gene>
    <name evidence="14" type="ORF">TIS948_LOCUS18765</name>
</gene>
<dbReference type="SUPFAM" id="SSF52540">
    <property type="entry name" value="P-loop containing nucleoside triphosphate hydrolases"/>
    <property type="match status" value="2"/>
</dbReference>
<keyword evidence="7" id="KW-0067">ATP-binding</keyword>
<dbReference type="CDD" id="cd03250">
    <property type="entry name" value="ABCC_MRP_domain1"/>
    <property type="match status" value="1"/>
</dbReference>
<evidence type="ECO:0000256" key="9">
    <source>
        <dbReference type="ARBA" id="ARBA00023136"/>
    </source>
</evidence>
<evidence type="ECO:0000259" key="12">
    <source>
        <dbReference type="PROSITE" id="PS50893"/>
    </source>
</evidence>
<name>A0A817T559_9BILA</name>
<keyword evidence="8 11" id="KW-1133">Transmembrane helix</keyword>
<accession>A0A817T559</accession>
<evidence type="ECO:0000256" key="2">
    <source>
        <dbReference type="ARBA" id="ARBA00009726"/>
    </source>
</evidence>
<dbReference type="GO" id="GO:0016020">
    <property type="term" value="C:membrane"/>
    <property type="evidence" value="ECO:0007669"/>
    <property type="project" value="UniProtKB-SubCell"/>
</dbReference>
<dbReference type="PANTHER" id="PTHR24223:SF456">
    <property type="entry name" value="MULTIDRUG RESISTANCE-ASSOCIATED PROTEIN LETHAL(2)03659"/>
    <property type="match status" value="1"/>
</dbReference>
<dbReference type="GO" id="GO:0016887">
    <property type="term" value="F:ATP hydrolysis activity"/>
    <property type="evidence" value="ECO:0007669"/>
    <property type="project" value="InterPro"/>
</dbReference>
<evidence type="ECO:0000256" key="4">
    <source>
        <dbReference type="ARBA" id="ARBA00022692"/>
    </source>
</evidence>
<feature type="transmembrane region" description="Helical" evidence="11">
    <location>
        <begin position="346"/>
        <end position="369"/>
    </location>
</feature>
<dbReference type="SUPFAM" id="SSF90123">
    <property type="entry name" value="ABC transporter transmembrane region"/>
    <property type="match status" value="2"/>
</dbReference>
<feature type="transmembrane region" description="Helical" evidence="11">
    <location>
        <begin position="92"/>
        <end position="115"/>
    </location>
</feature>
<evidence type="ECO:0000256" key="6">
    <source>
        <dbReference type="ARBA" id="ARBA00022741"/>
    </source>
</evidence>
<feature type="domain" description="ABC transmembrane type-1" evidence="13">
    <location>
        <begin position="92"/>
        <end position="332"/>
    </location>
</feature>
<feature type="transmembrane region" description="Helical" evidence="11">
    <location>
        <begin position="858"/>
        <end position="878"/>
    </location>
</feature>
<organism evidence="14 15">
    <name type="scientific">Rotaria socialis</name>
    <dbReference type="NCBI Taxonomy" id="392032"/>
    <lineage>
        <taxon>Eukaryota</taxon>
        <taxon>Metazoa</taxon>
        <taxon>Spiralia</taxon>
        <taxon>Gnathifera</taxon>
        <taxon>Rotifera</taxon>
        <taxon>Eurotatoria</taxon>
        <taxon>Bdelloidea</taxon>
        <taxon>Philodinida</taxon>
        <taxon>Philodinidae</taxon>
        <taxon>Rotaria</taxon>
    </lineage>
</organism>
<dbReference type="Gene3D" id="1.20.1560.10">
    <property type="entry name" value="ABC transporter type 1, transmembrane domain"/>
    <property type="match status" value="2"/>
</dbReference>
<comment type="similarity">
    <text evidence="2">Belongs to the ABC transporter superfamily. ABCC family. Conjugate transporter (TC 3.A.1.208) subfamily.</text>
</comment>
<dbReference type="FunFam" id="3.40.50.300:FF:000973">
    <property type="entry name" value="Multidrug resistance-associated protein 4"/>
    <property type="match status" value="1"/>
</dbReference>
<reference evidence="14" key="1">
    <citation type="submission" date="2021-02" db="EMBL/GenBank/DDBJ databases">
        <authorList>
            <person name="Nowell W R."/>
        </authorList>
    </citation>
    <scope>NUCLEOTIDE SEQUENCE</scope>
</reference>
<evidence type="ECO:0000256" key="1">
    <source>
        <dbReference type="ARBA" id="ARBA00004141"/>
    </source>
</evidence>
<evidence type="ECO:0000256" key="8">
    <source>
        <dbReference type="ARBA" id="ARBA00022989"/>
    </source>
</evidence>
<keyword evidence="5" id="KW-0677">Repeat</keyword>
<evidence type="ECO:0000256" key="5">
    <source>
        <dbReference type="ARBA" id="ARBA00022737"/>
    </source>
</evidence>
<protein>
    <recommendedName>
        <fullName evidence="16">Multidrug resistance-associated protein 4</fullName>
    </recommendedName>
</protein>
<dbReference type="CDD" id="cd03244">
    <property type="entry name" value="ABCC_MRP_domain2"/>
    <property type="match status" value="1"/>
</dbReference>
<dbReference type="PROSITE" id="PS50893">
    <property type="entry name" value="ABC_TRANSPORTER_2"/>
    <property type="match status" value="2"/>
</dbReference>
<evidence type="ECO:0000313" key="15">
    <source>
        <dbReference type="Proteomes" id="UP000663825"/>
    </source>
</evidence>
<evidence type="ECO:0008006" key="16">
    <source>
        <dbReference type="Google" id="ProtNLM"/>
    </source>
</evidence>
<feature type="transmembrane region" description="Helical" evidence="11">
    <location>
        <begin position="709"/>
        <end position="730"/>
    </location>
</feature>
<feature type="transmembrane region" description="Helical" evidence="11">
    <location>
        <begin position="203"/>
        <end position="226"/>
    </location>
</feature>
<dbReference type="GO" id="GO:0140359">
    <property type="term" value="F:ABC-type transporter activity"/>
    <property type="evidence" value="ECO:0007669"/>
    <property type="project" value="InterPro"/>
</dbReference>
<dbReference type="OrthoDB" id="6500128at2759"/>
<comment type="caution">
    <text evidence="14">The sequence shown here is derived from an EMBL/GenBank/DDBJ whole genome shotgun (WGS) entry which is preliminary data.</text>
</comment>
<dbReference type="FunFam" id="3.40.50.300:FF:000163">
    <property type="entry name" value="Multidrug resistance-associated protein member 4"/>
    <property type="match status" value="1"/>
</dbReference>
<dbReference type="SMART" id="SM00382">
    <property type="entry name" value="AAA"/>
    <property type="match status" value="2"/>
</dbReference>
<dbReference type="InterPro" id="IPR003593">
    <property type="entry name" value="AAA+_ATPase"/>
</dbReference>
<evidence type="ECO:0000313" key="14">
    <source>
        <dbReference type="EMBL" id="CAF3305582.1"/>
    </source>
</evidence>
<feature type="transmembrane region" description="Helical" evidence="11">
    <location>
        <begin position="884"/>
        <end position="901"/>
    </location>
</feature>
<evidence type="ECO:0000256" key="11">
    <source>
        <dbReference type="SAM" id="Phobius"/>
    </source>
</evidence>
<dbReference type="Gene3D" id="3.40.50.300">
    <property type="entry name" value="P-loop containing nucleotide triphosphate hydrolases"/>
    <property type="match status" value="2"/>
</dbReference>
<feature type="transmembrane region" description="Helical" evidence="11">
    <location>
        <begin position="784"/>
        <end position="804"/>
    </location>
</feature>
<dbReference type="PANTHER" id="PTHR24223">
    <property type="entry name" value="ATP-BINDING CASSETTE SUB-FAMILY C"/>
    <property type="match status" value="1"/>
</dbReference>
<feature type="domain" description="ABC transporter" evidence="12">
    <location>
        <begin position="432"/>
        <end position="652"/>
    </location>
</feature>
<dbReference type="InterPro" id="IPR036640">
    <property type="entry name" value="ABC1_TM_sf"/>
</dbReference>
<feature type="domain" description="ABC transporter" evidence="12">
    <location>
        <begin position="1065"/>
        <end position="1302"/>
    </location>
</feature>
<dbReference type="InterPro" id="IPR003439">
    <property type="entry name" value="ABC_transporter-like_ATP-bd"/>
</dbReference>
<dbReference type="Proteomes" id="UP000663825">
    <property type="component" value="Unassembled WGS sequence"/>
</dbReference>
<dbReference type="InterPro" id="IPR011527">
    <property type="entry name" value="ABC1_TM_dom"/>
</dbReference>
<feature type="domain" description="ABC transmembrane type-1" evidence="13">
    <location>
        <begin position="721"/>
        <end position="1027"/>
    </location>
</feature>
<feature type="transmembrane region" description="Helical" evidence="11">
    <location>
        <begin position="971"/>
        <end position="989"/>
    </location>
</feature>
<keyword evidence="9 11" id="KW-0472">Membrane</keyword>
<dbReference type="EMBL" id="CAJNXB010003300">
    <property type="protein sequence ID" value="CAF3305582.1"/>
    <property type="molecule type" value="Genomic_DNA"/>
</dbReference>
<evidence type="ECO:0000256" key="10">
    <source>
        <dbReference type="SAM" id="MobiDB-lite"/>
    </source>
</evidence>